<organism evidence="3 4">
    <name type="scientific">Triparma laevis f. longispina</name>
    <dbReference type="NCBI Taxonomy" id="1714387"/>
    <lineage>
        <taxon>Eukaryota</taxon>
        <taxon>Sar</taxon>
        <taxon>Stramenopiles</taxon>
        <taxon>Ochrophyta</taxon>
        <taxon>Bolidophyceae</taxon>
        <taxon>Parmales</taxon>
        <taxon>Triparmaceae</taxon>
        <taxon>Triparma</taxon>
    </lineage>
</organism>
<protein>
    <submittedName>
        <fullName evidence="3">Uncharacterized protein</fullName>
    </submittedName>
</protein>
<keyword evidence="4" id="KW-1185">Reference proteome</keyword>
<reference evidence="4" key="1">
    <citation type="journal article" date="2023" name="Commun. Biol.">
        <title>Genome analysis of Parmales, the sister group of diatoms, reveals the evolutionary specialization of diatoms from phago-mixotrophs to photoautotrophs.</title>
        <authorList>
            <person name="Ban H."/>
            <person name="Sato S."/>
            <person name="Yoshikawa S."/>
            <person name="Yamada K."/>
            <person name="Nakamura Y."/>
            <person name="Ichinomiya M."/>
            <person name="Sato N."/>
            <person name="Blanc-Mathieu R."/>
            <person name="Endo H."/>
            <person name="Kuwata A."/>
            <person name="Ogata H."/>
        </authorList>
    </citation>
    <scope>NUCLEOTIDE SEQUENCE [LARGE SCALE GENOMIC DNA]</scope>
    <source>
        <strain evidence="4">NIES 3700</strain>
    </source>
</reference>
<evidence type="ECO:0000256" key="2">
    <source>
        <dbReference type="SAM" id="Phobius"/>
    </source>
</evidence>
<sequence length="325" mass="36460">MARGAEAKLKKRQMKADKRANGEDVSGSDSSKTGSDFDSYFGEDPMVKAASAPVVLDPVAQLEALQAHQAKVSKPKSCCDSGCSDDDQKEDEIASKIKKGKKARQNAKLVEVAKEKGFFGEIKLLPLVFLFLLTASTALPAFFWILDNASSVLVKTNLTGQLGYRMGIGSTPRKRITSFYEKHSPEKLGSVDATLGKYYGDYKTLTRKLERKYSDYGYFVGWEEDEAASKLAWAKIEEYQKDLSKTYRKNAPKQLVQASDNFYYNIGGITKKVKVIWKKQIWPVLKPIVWVADEKEAKRQKKADAKKYGKKKKGSAAFRDEEDEE</sequence>
<keyword evidence="2" id="KW-1133">Transmembrane helix</keyword>
<comment type="caution">
    <text evidence="3">The sequence shown here is derived from an EMBL/GenBank/DDBJ whole genome shotgun (WGS) entry which is preliminary data.</text>
</comment>
<feature type="transmembrane region" description="Helical" evidence="2">
    <location>
        <begin position="124"/>
        <end position="146"/>
    </location>
</feature>
<accession>A0A9W7EDH6</accession>
<dbReference type="Proteomes" id="UP001165122">
    <property type="component" value="Unassembled WGS sequence"/>
</dbReference>
<dbReference type="OrthoDB" id="164285at2759"/>
<proteinExistence type="predicted"/>
<evidence type="ECO:0000256" key="1">
    <source>
        <dbReference type="SAM" id="MobiDB-lite"/>
    </source>
</evidence>
<dbReference type="AlphaFoldDB" id="A0A9W7EDH6"/>
<keyword evidence="2" id="KW-0472">Membrane</keyword>
<name>A0A9W7EDH6_9STRA</name>
<dbReference type="EMBL" id="BRXW01000701">
    <property type="protein sequence ID" value="GMH74748.1"/>
    <property type="molecule type" value="Genomic_DNA"/>
</dbReference>
<evidence type="ECO:0000313" key="4">
    <source>
        <dbReference type="Proteomes" id="UP001165122"/>
    </source>
</evidence>
<feature type="region of interest" description="Disordered" evidence="1">
    <location>
        <begin position="300"/>
        <end position="325"/>
    </location>
</feature>
<evidence type="ECO:0000313" key="3">
    <source>
        <dbReference type="EMBL" id="GMH74748.1"/>
    </source>
</evidence>
<feature type="region of interest" description="Disordered" evidence="1">
    <location>
        <begin position="1"/>
        <end position="39"/>
    </location>
</feature>
<keyword evidence="2" id="KW-0812">Transmembrane</keyword>
<gene>
    <name evidence="3" type="ORF">TrLO_g3372</name>
</gene>
<feature type="compositionally biased region" description="Basic and acidic residues" evidence="1">
    <location>
        <begin position="1"/>
        <end position="22"/>
    </location>
</feature>
<feature type="compositionally biased region" description="Polar residues" evidence="1">
    <location>
        <begin position="27"/>
        <end position="36"/>
    </location>
</feature>